<name>A0ABQ5KUI1_9EUKA</name>
<keyword evidence="2" id="KW-1185">Reference proteome</keyword>
<proteinExistence type="predicted"/>
<protein>
    <submittedName>
        <fullName evidence="1">Uncharacterized protein</fullName>
    </submittedName>
</protein>
<dbReference type="EMBL" id="BQXS01010959">
    <property type="protein sequence ID" value="GKT35293.1"/>
    <property type="molecule type" value="Genomic_DNA"/>
</dbReference>
<evidence type="ECO:0000313" key="2">
    <source>
        <dbReference type="Proteomes" id="UP001057375"/>
    </source>
</evidence>
<accession>A0ABQ5KUI1</accession>
<dbReference type="Proteomes" id="UP001057375">
    <property type="component" value="Unassembled WGS sequence"/>
</dbReference>
<organism evidence="1 2">
    <name type="scientific">Aduncisulcus paluster</name>
    <dbReference type="NCBI Taxonomy" id="2918883"/>
    <lineage>
        <taxon>Eukaryota</taxon>
        <taxon>Metamonada</taxon>
        <taxon>Carpediemonas-like organisms</taxon>
        <taxon>Aduncisulcus</taxon>
    </lineage>
</organism>
<sequence length="719" mass="82107">MTSPKIQVIIPEFIHEGAKDSIPISRDNPAFLNPIFADIGTEKGESTPSIKASKLGKRRCSRKESLEDKSPSMNELAQQMMKGEGHRRMFYRFKYVSLPFSPSVSMKGAYICLSSSLFGASPSSLIFTFSSKGKKLSKIYKFPEDRESCAWLFLPIDLPDVSLCEIEGKGKKTEGFHIESLAFIREETPEEIITRKVRDKLCGKNDSIGKVSEEYDQSIKAQEMLKGLSDVTLSHLSIPFSSPCPMKGAYICVDKRLSSPSLLFSFTDSEGKKTSKKYEFKFKKSKHCHEWRFLPIDLANIVACDIEGRGTWIQKNSRCFNISLLLFVREETIAERIFREEKEVALAKQWSEAQKVVPKFIKNGEEAHLPIIRDALPIIDPWFSMVKGSVDLKPKEKFIDLGKSEIEKSNKSLQAQRMLKGESQMGYSNFSHLSIPFQSPSPIKGAYICLNGLYRSDSLLFTFTLSDGEKNAKKYTIPRPKRGNFWEYYWYFLPIDLFSVELCEIIGKGKWYEVEESGTFRIVSLAFVREESPDEQASREFREASIEKMWADARIVKAKYKNAGAIGEYWSEYVPIPLDDPSILTPSLSKITAKDISKSVKSEEYDVSSKAKIMLEGKKYSPCFKFSHLSIPFPSPCPIKGAYICVNRDYSLPSLLFSFTSTDGKKTFTRYEIGRRRHWHEWHFLPIDLSDIVLCEIQHINKLSGCMNNDITSLYFIRE</sequence>
<comment type="caution">
    <text evidence="1">The sequence shown here is derived from an EMBL/GenBank/DDBJ whole genome shotgun (WGS) entry which is preliminary data.</text>
</comment>
<reference evidence="1" key="1">
    <citation type="submission" date="2022-03" db="EMBL/GenBank/DDBJ databases">
        <title>Draft genome sequence of Aduncisulcus paluster, a free-living microaerophilic Fornicata.</title>
        <authorList>
            <person name="Yuyama I."/>
            <person name="Kume K."/>
            <person name="Tamura T."/>
            <person name="Inagaki Y."/>
            <person name="Hashimoto T."/>
        </authorList>
    </citation>
    <scope>NUCLEOTIDE SEQUENCE</scope>
    <source>
        <strain evidence="1">NY0171</strain>
    </source>
</reference>
<gene>
    <name evidence="1" type="ORF">ADUPG1_008479</name>
</gene>
<evidence type="ECO:0000313" key="1">
    <source>
        <dbReference type="EMBL" id="GKT35293.1"/>
    </source>
</evidence>